<feature type="transmembrane region" description="Helical" evidence="1">
    <location>
        <begin position="14"/>
        <end position="36"/>
    </location>
</feature>
<evidence type="ECO:0000313" key="2">
    <source>
        <dbReference type="EMBL" id="PVI06016.1"/>
    </source>
</evidence>
<protein>
    <submittedName>
        <fullName evidence="2">Uncharacterized protein</fullName>
    </submittedName>
</protein>
<dbReference type="AlphaFoldDB" id="A0A2V1E6P6"/>
<keyword evidence="1" id="KW-0812">Transmembrane</keyword>
<accession>A0A2V1E6P6</accession>
<proteinExistence type="predicted"/>
<keyword evidence="3" id="KW-1185">Reference proteome</keyword>
<evidence type="ECO:0000313" key="3">
    <source>
        <dbReference type="Proteomes" id="UP000244855"/>
    </source>
</evidence>
<dbReference type="EMBL" id="KZ805311">
    <property type="protein sequence ID" value="PVI06016.1"/>
    <property type="molecule type" value="Genomic_DNA"/>
</dbReference>
<keyword evidence="1" id="KW-1133">Transmembrane helix</keyword>
<feature type="transmembrane region" description="Helical" evidence="1">
    <location>
        <begin position="48"/>
        <end position="68"/>
    </location>
</feature>
<sequence length="122" mass="14129">MRACGGGVSSSRRFTSLCSIFLAFYHSYLFIHMVWLGTRGYCMSSGLFFIYFSFSFSSIPNSQTLFFSRVYHLFYLHFQRALDPRRRRGHLSTTLMASMPMCVCTMYNRWQGKGEITGSFTA</sequence>
<evidence type="ECO:0000256" key="1">
    <source>
        <dbReference type="SAM" id="Phobius"/>
    </source>
</evidence>
<reference evidence="2 3" key="1">
    <citation type="journal article" date="2018" name="Sci. Rep.">
        <title>Comparative genomics provides insights into the lifestyle and reveals functional heterogeneity of dark septate endophytic fungi.</title>
        <authorList>
            <person name="Knapp D.G."/>
            <person name="Nemeth J.B."/>
            <person name="Barry K."/>
            <person name="Hainaut M."/>
            <person name="Henrissat B."/>
            <person name="Johnson J."/>
            <person name="Kuo A."/>
            <person name="Lim J.H.P."/>
            <person name="Lipzen A."/>
            <person name="Nolan M."/>
            <person name="Ohm R.A."/>
            <person name="Tamas L."/>
            <person name="Grigoriev I.V."/>
            <person name="Spatafora J.W."/>
            <person name="Nagy L.G."/>
            <person name="Kovacs G.M."/>
        </authorList>
    </citation>
    <scope>NUCLEOTIDE SEQUENCE [LARGE SCALE GENOMIC DNA]</scope>
    <source>
        <strain evidence="2 3">DSE2036</strain>
    </source>
</reference>
<name>A0A2V1E6P6_9PLEO</name>
<gene>
    <name evidence="2" type="ORF">DM02DRAFT_56956</name>
</gene>
<dbReference type="Proteomes" id="UP000244855">
    <property type="component" value="Unassembled WGS sequence"/>
</dbReference>
<keyword evidence="1" id="KW-0472">Membrane</keyword>
<organism evidence="2 3">
    <name type="scientific">Periconia macrospinosa</name>
    <dbReference type="NCBI Taxonomy" id="97972"/>
    <lineage>
        <taxon>Eukaryota</taxon>
        <taxon>Fungi</taxon>
        <taxon>Dikarya</taxon>
        <taxon>Ascomycota</taxon>
        <taxon>Pezizomycotina</taxon>
        <taxon>Dothideomycetes</taxon>
        <taxon>Pleosporomycetidae</taxon>
        <taxon>Pleosporales</taxon>
        <taxon>Massarineae</taxon>
        <taxon>Periconiaceae</taxon>
        <taxon>Periconia</taxon>
    </lineage>
</organism>